<name>A0A1F5EZ83_9BACT</name>
<dbReference type="SUPFAM" id="SSF64307">
    <property type="entry name" value="SirA-like"/>
    <property type="match status" value="1"/>
</dbReference>
<dbReference type="PROSITE" id="PS01148">
    <property type="entry name" value="UPF0033"/>
    <property type="match status" value="1"/>
</dbReference>
<evidence type="ECO:0000256" key="1">
    <source>
        <dbReference type="ARBA" id="ARBA00008984"/>
    </source>
</evidence>
<reference evidence="3 4" key="1">
    <citation type="journal article" date="2016" name="Nat. Commun.">
        <title>Thousands of microbial genomes shed light on interconnected biogeochemical processes in an aquifer system.</title>
        <authorList>
            <person name="Anantharaman K."/>
            <person name="Brown C.T."/>
            <person name="Hug L.A."/>
            <person name="Sharon I."/>
            <person name="Castelle C.J."/>
            <person name="Probst A.J."/>
            <person name="Thomas B.C."/>
            <person name="Singh A."/>
            <person name="Wilkins M.J."/>
            <person name="Karaoz U."/>
            <person name="Brodie E.L."/>
            <person name="Williams K.H."/>
            <person name="Hubbard S.S."/>
            <person name="Banfield J.F."/>
        </authorList>
    </citation>
    <scope>NUCLEOTIDE SEQUENCE [LARGE SCALE GENOMIC DNA]</scope>
</reference>
<feature type="domain" description="UPF0033" evidence="2">
    <location>
        <begin position="15"/>
        <end position="39"/>
    </location>
</feature>
<proteinExistence type="inferred from homology"/>
<evidence type="ECO:0000259" key="2">
    <source>
        <dbReference type="PROSITE" id="PS01148"/>
    </source>
</evidence>
<sequence length="84" mass="9071">MDTGELKGLKVDKAVDARGTACPGPLLEAKRAIPSVPMGGVMEVLSSDESTNSDLPLWAKKVGHEYLGTIEDAGFWRIFVRRGK</sequence>
<dbReference type="InterPro" id="IPR036868">
    <property type="entry name" value="TusA-like_sf"/>
</dbReference>
<dbReference type="AlphaFoldDB" id="A0A1F5EZ83"/>
<comment type="caution">
    <text evidence="3">The sequence shown here is derived from an EMBL/GenBank/DDBJ whole genome shotgun (WGS) entry which is preliminary data.</text>
</comment>
<comment type="similarity">
    <text evidence="1">Belongs to the sulfur carrier protein TusA family.</text>
</comment>
<dbReference type="STRING" id="1817816.A2Y64_02920"/>
<dbReference type="Pfam" id="PF01206">
    <property type="entry name" value="TusA"/>
    <property type="match status" value="1"/>
</dbReference>
<gene>
    <name evidence="3" type="ORF">A2Y64_02920</name>
</gene>
<dbReference type="CDD" id="cd00291">
    <property type="entry name" value="SirA_YedF_YeeD"/>
    <property type="match status" value="1"/>
</dbReference>
<dbReference type="PANTHER" id="PTHR33279">
    <property type="entry name" value="SULFUR CARRIER PROTEIN YEDF-RELATED"/>
    <property type="match status" value="1"/>
</dbReference>
<dbReference type="EMBL" id="MFAF01000121">
    <property type="protein sequence ID" value="OGD72454.1"/>
    <property type="molecule type" value="Genomic_DNA"/>
</dbReference>
<dbReference type="InterPro" id="IPR001455">
    <property type="entry name" value="TusA-like"/>
</dbReference>
<protein>
    <submittedName>
        <fullName evidence="3">SirA family protein</fullName>
    </submittedName>
</protein>
<evidence type="ECO:0000313" key="4">
    <source>
        <dbReference type="Proteomes" id="UP000177187"/>
    </source>
</evidence>
<dbReference type="PANTHER" id="PTHR33279:SF2">
    <property type="entry name" value="SULFUR CARRIER PROTEIN TUSA"/>
    <property type="match status" value="1"/>
</dbReference>
<evidence type="ECO:0000313" key="3">
    <source>
        <dbReference type="EMBL" id="OGD72454.1"/>
    </source>
</evidence>
<organism evidence="3 4">
    <name type="scientific">Candidatus Coatesbacteria bacterium RBG_13_66_14</name>
    <dbReference type="NCBI Taxonomy" id="1817816"/>
    <lineage>
        <taxon>Bacteria</taxon>
        <taxon>Candidatus Coatesiibacteriota</taxon>
    </lineage>
</organism>
<dbReference type="Gene3D" id="3.30.110.40">
    <property type="entry name" value="TusA-like domain"/>
    <property type="match status" value="1"/>
</dbReference>
<accession>A0A1F5EZ83</accession>
<dbReference type="Proteomes" id="UP000177187">
    <property type="component" value="Unassembled WGS sequence"/>
</dbReference>